<name>A0ACB8EG43_9SAUR</name>
<organism evidence="1 2">
    <name type="scientific">Sphaerodactylus townsendi</name>
    <dbReference type="NCBI Taxonomy" id="933632"/>
    <lineage>
        <taxon>Eukaryota</taxon>
        <taxon>Metazoa</taxon>
        <taxon>Chordata</taxon>
        <taxon>Craniata</taxon>
        <taxon>Vertebrata</taxon>
        <taxon>Euteleostomi</taxon>
        <taxon>Lepidosauria</taxon>
        <taxon>Squamata</taxon>
        <taxon>Bifurcata</taxon>
        <taxon>Gekkota</taxon>
        <taxon>Sphaerodactylidae</taxon>
        <taxon>Sphaerodactylus</taxon>
    </lineage>
</organism>
<dbReference type="EMBL" id="CM037616">
    <property type="protein sequence ID" value="KAH7991488.1"/>
    <property type="molecule type" value="Genomic_DNA"/>
</dbReference>
<accession>A0ACB8EG43</accession>
<dbReference type="Proteomes" id="UP000827872">
    <property type="component" value="Linkage Group LG03"/>
</dbReference>
<evidence type="ECO:0000313" key="1">
    <source>
        <dbReference type="EMBL" id="KAH7991488.1"/>
    </source>
</evidence>
<evidence type="ECO:0000313" key="2">
    <source>
        <dbReference type="Proteomes" id="UP000827872"/>
    </source>
</evidence>
<sequence length="291" mass="32366">MPVSFLHACFLPVLTVSRAQDLEVFQPSSAEGTEGSSVILRCSYNTTSDIMIRSYWWVKDAGLVVKNATQEFTGRVNCPPGQDFLLAKRAYIEIRNLRLNDSGMYRCVVNIHGLQEASGKGTELQVIKRTFVVSQPSFAQGVEGGSVTLLCSYILAHEPKVGSFWWMKNQSLLVKNTTQEFMGRVKHSSPQQFLSERRADIEIQRLTLNDSGMYQCVVNIHGVPETSGNGTKLQVRDRGGHQAIASGTQCPQQDGKVEAELQYTEIVVKAEQNPMSQRKEVTYIALDTQDG</sequence>
<keyword evidence="2" id="KW-1185">Reference proteome</keyword>
<reference evidence="1" key="1">
    <citation type="submission" date="2021-08" db="EMBL/GenBank/DDBJ databases">
        <title>The first chromosome-level gecko genome reveals the dynamic sex chromosomes of Neotropical dwarf geckos (Sphaerodactylidae: Sphaerodactylus).</title>
        <authorList>
            <person name="Pinto B.J."/>
            <person name="Keating S.E."/>
            <person name="Gamble T."/>
        </authorList>
    </citation>
    <scope>NUCLEOTIDE SEQUENCE</scope>
    <source>
        <strain evidence="1">TG3544</strain>
    </source>
</reference>
<proteinExistence type="predicted"/>
<protein>
    <submittedName>
        <fullName evidence="1">Uncharacterized protein</fullName>
    </submittedName>
</protein>
<gene>
    <name evidence="1" type="ORF">K3G42_006523</name>
</gene>
<comment type="caution">
    <text evidence="1">The sequence shown here is derived from an EMBL/GenBank/DDBJ whole genome shotgun (WGS) entry which is preliminary data.</text>
</comment>